<dbReference type="eggNOG" id="ENOG502ZPNP">
    <property type="taxonomic scope" value="Bacteria"/>
</dbReference>
<keyword evidence="2" id="KW-1185">Reference proteome</keyword>
<sequence>MKKTRVVIWVIILIILGTVIYKESDFSELAVVKDNITSRQSNILSGSFNVKKSNRLKVNYSSNIKDGVLKLSLIDSNKKVIQEFAVNSKSSQELTVDKDEEYTILANYNDFVGDYKLSVSKVN</sequence>
<dbReference type="GeneID" id="55475696"/>
<gene>
    <name evidence="1" type="ORF">CLSA_c33540</name>
</gene>
<reference evidence="1 2" key="1">
    <citation type="journal article" date="2013" name="Genome Announc.">
        <title>Complete Genome Sequence of the Solvent Producer Clostridium saccharobutylicum NCP262 (DSM 13864).</title>
        <authorList>
            <person name="Poehlein A."/>
            <person name="Hartwich K."/>
            <person name="Krabben P."/>
            <person name="Ehrenreich A."/>
            <person name="Liebl W."/>
            <person name="Durre P."/>
            <person name="Gottschalk G."/>
            <person name="Daniel R."/>
        </authorList>
    </citation>
    <scope>NUCLEOTIDE SEQUENCE [LARGE SCALE GENOMIC DNA]</scope>
    <source>
        <strain evidence="1">DSM 13864</strain>
    </source>
</reference>
<protein>
    <submittedName>
        <fullName evidence="1">Uncharacterized protein</fullName>
    </submittedName>
</protein>
<evidence type="ECO:0000313" key="1">
    <source>
        <dbReference type="EMBL" id="AGX44317.1"/>
    </source>
</evidence>
<dbReference type="KEGG" id="csb:CLSA_c33540"/>
<accession>U5MXV5</accession>
<dbReference type="AlphaFoldDB" id="U5MXV5"/>
<proteinExistence type="predicted"/>
<dbReference type="HOGENOM" id="CLU_159189_1_0_9"/>
<evidence type="ECO:0000313" key="2">
    <source>
        <dbReference type="Proteomes" id="UP000017118"/>
    </source>
</evidence>
<name>U5MXV5_CLOSA</name>
<organism evidence="1 2">
    <name type="scientific">Clostridium saccharobutylicum DSM 13864</name>
    <dbReference type="NCBI Taxonomy" id="1345695"/>
    <lineage>
        <taxon>Bacteria</taxon>
        <taxon>Bacillati</taxon>
        <taxon>Bacillota</taxon>
        <taxon>Clostridia</taxon>
        <taxon>Eubacteriales</taxon>
        <taxon>Clostridiaceae</taxon>
        <taxon>Clostridium</taxon>
    </lineage>
</organism>
<dbReference type="Proteomes" id="UP000017118">
    <property type="component" value="Chromosome"/>
</dbReference>
<dbReference type="RefSeq" id="WP_022747457.1">
    <property type="nucleotide sequence ID" value="NC_022571.1"/>
</dbReference>
<dbReference type="EMBL" id="CP006721">
    <property type="protein sequence ID" value="AGX44317.1"/>
    <property type="molecule type" value="Genomic_DNA"/>
</dbReference>
<dbReference type="PATRIC" id="fig|1345695.10.peg.3246"/>
<dbReference type="OrthoDB" id="2050057at2"/>